<evidence type="ECO:0008006" key="5">
    <source>
        <dbReference type="Google" id="ProtNLM"/>
    </source>
</evidence>
<evidence type="ECO:0000313" key="3">
    <source>
        <dbReference type="EMBL" id="CAK0907955.1"/>
    </source>
</evidence>
<dbReference type="EMBL" id="CAUYUJ010021939">
    <property type="protein sequence ID" value="CAK0907955.1"/>
    <property type="molecule type" value="Genomic_DNA"/>
</dbReference>
<sequence>RGRARAAAIGSRPCSRYMDGHRMLAGHRGSIDAEPPRRPSQRGSFSRGSPSRWAARSSRPTLPGLKAESSVQESLNEFRKVLDRELKALEGRLQQCAPPAAAAEAGGTTPGTPTHVASGGSLAEAEVEVPKPAPTRSETCDTLLTLPGNVPAKLQPQTLAPQRVPQRSSLRMPSPRLESIDLDQGGDTPSARTSRKVVCFAPAAPPPGDAPLTAEKSAWSRFEDSPDKVDSPVESVTGLEATAPSPVQDSECRDAISKSVPVAIMSTNRGAGSVLSDDDSPMRRQGERPEIKRSFTAGSYTGQRLLVPGAPSFEIPMNNFKAPLQGTAADQGGAAVRSSVNSVMSQSTAPLELRDAWVYKGSKRAAQHHCRNVWLRRDSTYSQSRGGGKRRAMLSKLGLGFEHTMIFTGINHSGWMDCKRTCGKLNKRTILHPQSSKKLVWDLLGVLAVAVDLIFTPLLFFDLKETVVLNVLNWLVNAFWTCDIFVTFRTGFLKEAKVVLDPRLIAWQYATGWLCFDMLVLLPEWMTVLSGDSSPSGSVSVLRLAKLSRLMRLARLVKIKKLIYALQLRVNSNRVMHFLRVAMMILGVLATSHVIAGLWWWIGSDNNGWPTSSLLDGSLTDKYFASLHWGITQLHGSMHISATNTMEHIFSAAVLPMCLVMVSLMVSTITTDLQQMKDFNKDVIAQKMVLCSFLERNRISQKTSARLKIWLEKAALNRQEQDDDQRLMELLPIHMQQELLVEIRSPSITCHPFLCFMNLVFPRFIREMAFDALGQDLPQTGDIIFSDTDACSVMRTVVRGVFQYRPPRTCQDLIKFMPKHKQPRHSLSSGQPRTSRNSSTPMRSSFTPSERFMPRLSALSRGITWSASFGGEKAADIEIDMTHGWWLSEIALWTPWENVGTLETIEDGVLLLLPSERLVDMMQRHNNHALRSTLCTYASWFLRTVNELPRVELSDIFVHPQAWREDVAGAVGNVGRESEATEPSRDSEAS</sequence>
<protein>
    <recommendedName>
        <fullName evidence="5">Ion transport domain-containing protein</fullName>
    </recommendedName>
</protein>
<feature type="compositionally biased region" description="Low complexity" evidence="1">
    <location>
        <begin position="46"/>
        <end position="60"/>
    </location>
</feature>
<dbReference type="Gene3D" id="1.10.287.70">
    <property type="match status" value="1"/>
</dbReference>
<feature type="transmembrane region" description="Helical" evidence="2">
    <location>
        <begin position="504"/>
        <end position="526"/>
    </location>
</feature>
<feature type="compositionally biased region" description="Polar residues" evidence="1">
    <location>
        <begin position="825"/>
        <end position="848"/>
    </location>
</feature>
<dbReference type="SUPFAM" id="SSF51206">
    <property type="entry name" value="cAMP-binding domain-like"/>
    <property type="match status" value="1"/>
</dbReference>
<dbReference type="InterPro" id="IPR050818">
    <property type="entry name" value="KCNH_animal-type"/>
</dbReference>
<dbReference type="SUPFAM" id="SSF81324">
    <property type="entry name" value="Voltage-gated potassium channels"/>
    <property type="match status" value="1"/>
</dbReference>
<evidence type="ECO:0000256" key="2">
    <source>
        <dbReference type="SAM" id="Phobius"/>
    </source>
</evidence>
<keyword evidence="2" id="KW-0812">Transmembrane</keyword>
<organism evidence="3 4">
    <name type="scientific">Prorocentrum cordatum</name>
    <dbReference type="NCBI Taxonomy" id="2364126"/>
    <lineage>
        <taxon>Eukaryota</taxon>
        <taxon>Sar</taxon>
        <taxon>Alveolata</taxon>
        <taxon>Dinophyceae</taxon>
        <taxon>Prorocentrales</taxon>
        <taxon>Prorocentraceae</taxon>
        <taxon>Prorocentrum</taxon>
    </lineage>
</organism>
<feature type="region of interest" description="Disordered" evidence="1">
    <location>
        <begin position="1"/>
        <end position="69"/>
    </location>
</feature>
<feature type="transmembrane region" description="Helical" evidence="2">
    <location>
        <begin position="649"/>
        <end position="671"/>
    </location>
</feature>
<keyword evidence="2" id="KW-0472">Membrane</keyword>
<proteinExistence type="predicted"/>
<keyword evidence="2" id="KW-1133">Transmembrane helix</keyword>
<dbReference type="Proteomes" id="UP001189429">
    <property type="component" value="Unassembled WGS sequence"/>
</dbReference>
<feature type="compositionally biased region" description="Polar residues" evidence="1">
    <location>
        <begin position="155"/>
        <end position="171"/>
    </location>
</feature>
<evidence type="ECO:0000256" key="1">
    <source>
        <dbReference type="SAM" id="MobiDB-lite"/>
    </source>
</evidence>
<dbReference type="PANTHER" id="PTHR10217:SF435">
    <property type="entry name" value="POTASSIUM VOLTAGE-GATED CHANNEL PROTEIN EAG"/>
    <property type="match status" value="1"/>
</dbReference>
<name>A0ABN9Y7H9_9DINO</name>
<reference evidence="3" key="1">
    <citation type="submission" date="2023-10" db="EMBL/GenBank/DDBJ databases">
        <authorList>
            <person name="Chen Y."/>
            <person name="Shah S."/>
            <person name="Dougan E. K."/>
            <person name="Thang M."/>
            <person name="Chan C."/>
        </authorList>
    </citation>
    <scope>NUCLEOTIDE SEQUENCE [LARGE SCALE GENOMIC DNA]</scope>
</reference>
<feature type="non-terminal residue" evidence="3">
    <location>
        <position position="1"/>
    </location>
</feature>
<accession>A0ABN9Y7H9</accession>
<feature type="transmembrane region" description="Helical" evidence="2">
    <location>
        <begin position="439"/>
        <end position="460"/>
    </location>
</feature>
<gene>
    <name evidence="3" type="ORF">PCOR1329_LOCUS82790</name>
</gene>
<feature type="compositionally biased region" description="Low complexity" evidence="1">
    <location>
        <begin position="1"/>
        <end position="12"/>
    </location>
</feature>
<feature type="transmembrane region" description="Helical" evidence="2">
    <location>
        <begin position="578"/>
        <end position="602"/>
    </location>
</feature>
<evidence type="ECO:0000313" key="4">
    <source>
        <dbReference type="Proteomes" id="UP001189429"/>
    </source>
</evidence>
<comment type="caution">
    <text evidence="3">The sequence shown here is derived from an EMBL/GenBank/DDBJ whole genome shotgun (WGS) entry which is preliminary data.</text>
</comment>
<feature type="transmembrane region" description="Helical" evidence="2">
    <location>
        <begin position="472"/>
        <end position="492"/>
    </location>
</feature>
<dbReference type="PANTHER" id="PTHR10217">
    <property type="entry name" value="VOLTAGE AND LIGAND GATED POTASSIUM CHANNEL"/>
    <property type="match status" value="1"/>
</dbReference>
<dbReference type="InterPro" id="IPR018490">
    <property type="entry name" value="cNMP-bd_dom_sf"/>
</dbReference>
<feature type="region of interest" description="Disordered" evidence="1">
    <location>
        <begin position="819"/>
        <end position="848"/>
    </location>
</feature>
<feature type="compositionally biased region" description="Basic and acidic residues" evidence="1">
    <location>
        <begin position="221"/>
        <end position="231"/>
    </location>
</feature>
<feature type="region of interest" description="Disordered" evidence="1">
    <location>
        <begin position="99"/>
        <end position="232"/>
    </location>
</feature>
<keyword evidence="4" id="KW-1185">Reference proteome</keyword>
<feature type="compositionally biased region" description="Low complexity" evidence="1">
    <location>
        <begin position="99"/>
        <end position="114"/>
    </location>
</feature>